<keyword evidence="22" id="KW-1185">Reference proteome</keyword>
<dbReference type="GO" id="GO:0019354">
    <property type="term" value="P:siroheme biosynthetic process"/>
    <property type="evidence" value="ECO:0007669"/>
    <property type="project" value="UniProtKB-UniRule"/>
</dbReference>
<comment type="caution">
    <text evidence="21">The sequence shown here is derived from an EMBL/GenBank/DDBJ whole genome shotgun (WGS) entry which is preliminary data.</text>
</comment>
<dbReference type="InterPro" id="IPR012409">
    <property type="entry name" value="Sirohaem_synth"/>
</dbReference>
<dbReference type="PANTHER" id="PTHR45790">
    <property type="entry name" value="SIROHEME SYNTHASE-RELATED"/>
    <property type="match status" value="1"/>
</dbReference>
<dbReference type="InterPro" id="IPR028281">
    <property type="entry name" value="Sirohaem_synthase_central"/>
</dbReference>
<feature type="region of interest" description="Uroporphyrinogen-III C-methyltransferase" evidence="15">
    <location>
        <begin position="218"/>
        <end position="463"/>
    </location>
</feature>
<dbReference type="SUPFAM" id="SSF75615">
    <property type="entry name" value="Siroheme synthase middle domains-like"/>
    <property type="match status" value="1"/>
</dbReference>
<dbReference type="RefSeq" id="WP_007017791.1">
    <property type="nucleotide sequence ID" value="NZ_CH724114.1"/>
</dbReference>
<accession>Q1N4M1</accession>
<evidence type="ECO:0000256" key="5">
    <source>
        <dbReference type="ARBA" id="ARBA00022679"/>
    </source>
</evidence>
<comment type="similarity">
    <text evidence="15">In the N-terminal section; belongs to the precorrin-2 dehydrogenase / sirohydrochlorin ferrochelatase family.</text>
</comment>
<evidence type="ECO:0000313" key="21">
    <source>
        <dbReference type="EMBL" id="EAT13407.1"/>
    </source>
</evidence>
<dbReference type="Gene3D" id="3.40.1010.10">
    <property type="entry name" value="Cobalt-precorrin-4 Transmethylase, Domain 1"/>
    <property type="match status" value="1"/>
</dbReference>
<evidence type="ECO:0000256" key="13">
    <source>
        <dbReference type="ARBA" id="ARBA00047561"/>
    </source>
</evidence>
<comment type="pathway">
    <text evidence="12 15">Porphyrin-containing compound metabolism; siroheme biosynthesis; precorrin-2 from uroporphyrinogen III: step 1/1.</text>
</comment>
<dbReference type="InterPro" id="IPR050161">
    <property type="entry name" value="Siro_Cobalamin_biosynth"/>
</dbReference>
<evidence type="ECO:0000259" key="20">
    <source>
        <dbReference type="Pfam" id="PF14824"/>
    </source>
</evidence>
<evidence type="ECO:0000259" key="19">
    <source>
        <dbReference type="Pfam" id="PF10414"/>
    </source>
</evidence>
<dbReference type="NCBIfam" id="TIGR01469">
    <property type="entry name" value="cobA_cysG_Cterm"/>
    <property type="match status" value="1"/>
</dbReference>
<dbReference type="InterPro" id="IPR037115">
    <property type="entry name" value="Sirohaem_synt_dimer_dom_sf"/>
</dbReference>
<evidence type="ECO:0000256" key="1">
    <source>
        <dbReference type="ARBA" id="ARBA00005010"/>
    </source>
</evidence>
<dbReference type="FunFam" id="3.30.160.110:FF:000001">
    <property type="entry name" value="Siroheme synthase"/>
    <property type="match status" value="1"/>
</dbReference>
<evidence type="ECO:0000256" key="15">
    <source>
        <dbReference type="HAMAP-Rule" id="MF_01646"/>
    </source>
</evidence>
<keyword evidence="3 15" id="KW-0169">Cobalamin biosynthesis</keyword>
<feature type="binding site" evidence="15">
    <location>
        <position position="385"/>
    </location>
    <ligand>
        <name>S-adenosyl-L-methionine</name>
        <dbReference type="ChEBI" id="CHEBI:59789"/>
    </ligand>
</feature>
<evidence type="ECO:0000256" key="11">
    <source>
        <dbReference type="ARBA" id="ARBA00023268"/>
    </source>
</evidence>
<comment type="pathway">
    <text evidence="15">Porphyrin-containing compound metabolism; siroheme biosynthesis; siroheme from sirohydrochlorin: step 1/1.</text>
</comment>
<evidence type="ECO:0000259" key="18">
    <source>
        <dbReference type="Pfam" id="PF00590"/>
    </source>
</evidence>
<dbReference type="SUPFAM" id="SSF53790">
    <property type="entry name" value="Tetrapyrrole methylase"/>
    <property type="match status" value="1"/>
</dbReference>
<keyword evidence="5 15" id="KW-0808">Transferase</keyword>
<evidence type="ECO:0000256" key="6">
    <source>
        <dbReference type="ARBA" id="ARBA00022691"/>
    </source>
</evidence>
<keyword evidence="6 15" id="KW-0949">S-adenosyl-L-methionine</keyword>
<dbReference type="FunFam" id="3.40.1010.10:FF:000001">
    <property type="entry name" value="Siroheme synthase"/>
    <property type="match status" value="1"/>
</dbReference>
<dbReference type="HAMAP" id="MF_01646">
    <property type="entry name" value="Siroheme_synth"/>
    <property type="match status" value="1"/>
</dbReference>
<dbReference type="InterPro" id="IPR014776">
    <property type="entry name" value="4pyrrole_Mease_sub2"/>
</dbReference>
<keyword evidence="11 15" id="KW-0511">Multifunctional enzyme</keyword>
<dbReference type="Gene3D" id="3.30.950.10">
    <property type="entry name" value="Methyltransferase, Cobalt-precorrin-4 Transmethylase, Domain 2"/>
    <property type="match status" value="1"/>
</dbReference>
<feature type="domain" description="Tetrapyrrole methylase" evidence="18">
    <location>
        <begin position="220"/>
        <end position="428"/>
    </location>
</feature>
<dbReference type="GO" id="GO:0043115">
    <property type="term" value="F:precorrin-2 dehydrogenase activity"/>
    <property type="evidence" value="ECO:0007669"/>
    <property type="project" value="UniProtKB-UniRule"/>
</dbReference>
<feature type="active site" description="Proton acceptor" evidence="15 16">
    <location>
        <position position="250"/>
    </location>
</feature>
<dbReference type="EC" id="4.99.1.4" evidence="15"/>
<dbReference type="NCBIfam" id="TIGR01470">
    <property type="entry name" value="cysG_Nterm"/>
    <property type="match status" value="1"/>
</dbReference>
<dbReference type="EMBL" id="AAQH01000002">
    <property type="protein sequence ID" value="EAT13407.1"/>
    <property type="molecule type" value="Genomic_DNA"/>
</dbReference>
<dbReference type="HOGENOM" id="CLU_011276_2_1_6"/>
<dbReference type="UniPathway" id="UPA00262">
    <property type="reaction ID" value="UER00211"/>
</dbReference>
<dbReference type="Pfam" id="PF00590">
    <property type="entry name" value="TP_methylase"/>
    <property type="match status" value="1"/>
</dbReference>
<feature type="region of interest" description="Precorrin-2 dehydrogenase / sirohydrochlorin ferrochelatase" evidence="15">
    <location>
        <begin position="1"/>
        <end position="203"/>
    </location>
</feature>
<evidence type="ECO:0000256" key="3">
    <source>
        <dbReference type="ARBA" id="ARBA00022573"/>
    </source>
</evidence>
<feature type="binding site" evidence="15">
    <location>
        <position position="227"/>
    </location>
    <ligand>
        <name>S-adenosyl-L-methionine</name>
        <dbReference type="ChEBI" id="CHEBI:59789"/>
    </ligand>
</feature>
<comment type="catalytic activity">
    <reaction evidence="15">
        <text>siroheme + 2 H(+) = sirohydrochlorin + Fe(2+)</text>
        <dbReference type="Rhea" id="RHEA:24360"/>
        <dbReference type="ChEBI" id="CHEBI:15378"/>
        <dbReference type="ChEBI" id="CHEBI:29033"/>
        <dbReference type="ChEBI" id="CHEBI:58351"/>
        <dbReference type="ChEBI" id="CHEBI:60052"/>
        <dbReference type="EC" id="4.99.1.4"/>
    </reaction>
</comment>
<dbReference type="SUPFAM" id="SSF51735">
    <property type="entry name" value="NAD(P)-binding Rossmann-fold domains"/>
    <property type="match status" value="1"/>
</dbReference>
<dbReference type="Gene3D" id="3.40.50.720">
    <property type="entry name" value="NAD(P)-binding Rossmann-like Domain"/>
    <property type="match status" value="1"/>
</dbReference>
<keyword evidence="10 15" id="KW-0627">Porphyrin biosynthesis</keyword>
<comment type="catalytic activity">
    <reaction evidence="15">
        <text>uroporphyrinogen III + 2 S-adenosyl-L-methionine = precorrin-2 + 2 S-adenosyl-L-homocysteine + H(+)</text>
        <dbReference type="Rhea" id="RHEA:32459"/>
        <dbReference type="ChEBI" id="CHEBI:15378"/>
        <dbReference type="ChEBI" id="CHEBI:57308"/>
        <dbReference type="ChEBI" id="CHEBI:57856"/>
        <dbReference type="ChEBI" id="CHEBI:58827"/>
        <dbReference type="ChEBI" id="CHEBI:59789"/>
        <dbReference type="EC" id="2.1.1.107"/>
    </reaction>
</comment>
<keyword evidence="8 15" id="KW-0520">NAD</keyword>
<dbReference type="EC" id="2.1.1.107" evidence="15"/>
<sequence>MKFLPLFVELKDRSVLIVGGGEVALRKARLLQQAGAKVSVISPEVDPHLRSIAEKSGGECRLETYQIQDLTPYVIVVAATNHADVNKAVAEHAHQVGVSVNVVDKPDLGNFIFPAIVDRSPVIAAVSSGGASPVLARLLRTRLESLIPAGYGKLAALAEKYRSKVKAKFSDVNRRRGFWETVLHGKVANLVFAGQDTQAESTLQALLEDAADEAKAQGEVYLVGAGPGDPDLLTFKALRLMQQADVVLYDRLVSEPILKLCRRDAKMINVGKARSNHTVPQDGINQMLVDYAKKGHRVLRLKGGDPFIFGRGGEEIERLSDNGVDFQVVPGITAASGCSSYAGIPLTHRDYAQSVRFVTGHLKDNSANLPWSELAYKNQTIVFYMGLMGLPIICEQLIAHGMGNETPIALVQQGTTLNQKVIIATLDTMVDVLSTQQIKAPTLIIVGDVVKLHDQLKWFNPQA</sequence>
<dbReference type="NCBIfam" id="NF004790">
    <property type="entry name" value="PRK06136.1"/>
    <property type="match status" value="1"/>
</dbReference>
<dbReference type="CDD" id="cd11642">
    <property type="entry name" value="SUMT"/>
    <property type="match status" value="1"/>
</dbReference>
<evidence type="ECO:0000256" key="4">
    <source>
        <dbReference type="ARBA" id="ARBA00022603"/>
    </source>
</evidence>
<dbReference type="InterPro" id="IPR000878">
    <property type="entry name" value="4pyrrol_Mease"/>
</dbReference>
<feature type="binding site" evidence="15">
    <location>
        <begin position="303"/>
        <end position="305"/>
    </location>
    <ligand>
        <name>S-adenosyl-L-methionine</name>
        <dbReference type="ChEBI" id="CHEBI:59789"/>
    </ligand>
</feature>
<dbReference type="GO" id="GO:0032259">
    <property type="term" value="P:methylation"/>
    <property type="evidence" value="ECO:0007669"/>
    <property type="project" value="UniProtKB-KW"/>
</dbReference>
<comment type="similarity">
    <text evidence="2 17">Belongs to the precorrin methyltransferase family.</text>
</comment>
<dbReference type="GO" id="GO:0004851">
    <property type="term" value="F:uroporphyrin-III C-methyltransferase activity"/>
    <property type="evidence" value="ECO:0007669"/>
    <property type="project" value="UniProtKB-UniRule"/>
</dbReference>
<dbReference type="PROSITE" id="PS00840">
    <property type="entry name" value="SUMT_2"/>
    <property type="match status" value="1"/>
</dbReference>
<dbReference type="STRING" id="207949.RED65_01565"/>
<dbReference type="InterPro" id="IPR006366">
    <property type="entry name" value="CobA/CysG_C"/>
</dbReference>
<feature type="binding site" evidence="15">
    <location>
        <begin position="43"/>
        <end position="44"/>
    </location>
    <ligand>
        <name>NAD(+)</name>
        <dbReference type="ChEBI" id="CHEBI:57540"/>
    </ligand>
</feature>
<dbReference type="Pfam" id="PF13241">
    <property type="entry name" value="NAD_binding_7"/>
    <property type="match status" value="1"/>
</dbReference>
<dbReference type="PIRSF" id="PIRSF036426">
    <property type="entry name" value="Sirohaem_synth"/>
    <property type="match status" value="1"/>
</dbReference>
<feature type="active site" description="Proton donor" evidence="15 16">
    <location>
        <position position="272"/>
    </location>
</feature>
<feature type="domain" description="Sirohaem synthase dimerisation" evidence="19">
    <location>
        <begin position="150"/>
        <end position="207"/>
    </location>
</feature>
<evidence type="ECO:0000256" key="14">
    <source>
        <dbReference type="ARBA" id="ARBA00060548"/>
    </source>
</evidence>
<dbReference type="EC" id="1.3.1.76" evidence="15"/>
<feature type="binding site" evidence="15">
    <location>
        <position position="308"/>
    </location>
    <ligand>
        <name>S-adenosyl-L-methionine</name>
        <dbReference type="ChEBI" id="CHEBI:59789"/>
    </ligand>
</feature>
<comment type="similarity">
    <text evidence="15">In the C-terminal section; belongs to the precorrin methyltransferase family.</text>
</comment>
<name>Q1N4M1_9GAMM</name>
<feature type="binding site" evidence="15">
    <location>
        <begin position="333"/>
        <end position="334"/>
    </location>
    <ligand>
        <name>S-adenosyl-L-methionine</name>
        <dbReference type="ChEBI" id="CHEBI:59789"/>
    </ligand>
</feature>
<dbReference type="InterPro" id="IPR006367">
    <property type="entry name" value="Sirohaem_synthase_N"/>
</dbReference>
<dbReference type="AlphaFoldDB" id="Q1N4M1"/>
<dbReference type="InterPro" id="IPR014777">
    <property type="entry name" value="4pyrrole_Mease_sub1"/>
</dbReference>
<dbReference type="Gene3D" id="3.30.160.110">
    <property type="entry name" value="Siroheme synthase, domain 2"/>
    <property type="match status" value="1"/>
</dbReference>
<dbReference type="InterPro" id="IPR003043">
    <property type="entry name" value="Uropor_MeTrfase_CS"/>
</dbReference>
<dbReference type="FunFam" id="3.30.950.10:FF:000001">
    <property type="entry name" value="Siroheme synthase"/>
    <property type="match status" value="1"/>
</dbReference>
<proteinExistence type="inferred from homology"/>
<reference evidence="21 22" key="1">
    <citation type="submission" date="2006-03" db="EMBL/GenBank/DDBJ databases">
        <authorList>
            <person name="Pinhassi J."/>
            <person name="Pedros-Alio C."/>
            <person name="Ferriera S."/>
            <person name="Johnson J."/>
            <person name="Kravitz S."/>
            <person name="Halpern A."/>
            <person name="Remington K."/>
            <person name="Beeson K."/>
            <person name="Tran B."/>
            <person name="Rogers Y.-H."/>
            <person name="Friedman R."/>
            <person name="Venter J.C."/>
        </authorList>
    </citation>
    <scope>NUCLEOTIDE SEQUENCE [LARGE SCALE GENOMIC DNA]</scope>
    <source>
        <strain evidence="21 22">RED65</strain>
    </source>
</reference>
<evidence type="ECO:0000256" key="2">
    <source>
        <dbReference type="ARBA" id="ARBA00005879"/>
    </source>
</evidence>
<comment type="pathway">
    <text evidence="1 15">Porphyrin-containing compound metabolism; siroheme biosynthesis; sirohydrochlorin from precorrin-2: step 1/1.</text>
</comment>
<feature type="modified residue" description="Phosphoserine" evidence="15">
    <location>
        <position position="128"/>
    </location>
</feature>
<dbReference type="Pfam" id="PF10414">
    <property type="entry name" value="CysG_dimeriser"/>
    <property type="match status" value="1"/>
</dbReference>
<dbReference type="GO" id="GO:0051287">
    <property type="term" value="F:NAD binding"/>
    <property type="evidence" value="ECO:0007669"/>
    <property type="project" value="InterPro"/>
</dbReference>
<dbReference type="InterPro" id="IPR019478">
    <property type="entry name" value="Sirohaem_synthase_dimer_dom"/>
</dbReference>
<dbReference type="PANTHER" id="PTHR45790:SF1">
    <property type="entry name" value="SIROHEME SYNTHASE"/>
    <property type="match status" value="1"/>
</dbReference>
<comment type="catalytic activity">
    <reaction evidence="13 15">
        <text>precorrin-2 + NAD(+) = sirohydrochlorin + NADH + 2 H(+)</text>
        <dbReference type="Rhea" id="RHEA:15613"/>
        <dbReference type="ChEBI" id="CHEBI:15378"/>
        <dbReference type="ChEBI" id="CHEBI:57540"/>
        <dbReference type="ChEBI" id="CHEBI:57945"/>
        <dbReference type="ChEBI" id="CHEBI:58351"/>
        <dbReference type="ChEBI" id="CHEBI:58827"/>
        <dbReference type="EC" id="1.3.1.76"/>
    </reaction>
</comment>
<evidence type="ECO:0000256" key="9">
    <source>
        <dbReference type="ARBA" id="ARBA00023239"/>
    </source>
</evidence>
<comment type="function">
    <text evidence="15">Multifunctional enzyme that catalyzes the SAM-dependent methylations of uroporphyrinogen III at position C-2 and C-7 to form precorrin-2 via precorrin-1. Then it catalyzes the NAD-dependent ring dehydrogenation of precorrin-2 to yield sirohydrochlorin. Finally, it catalyzes the ferrochelation of sirohydrochlorin to yield siroheme.</text>
</comment>
<evidence type="ECO:0000256" key="12">
    <source>
        <dbReference type="ARBA" id="ARBA00025705"/>
    </source>
</evidence>
<keyword evidence="9 15" id="KW-0456">Lyase</keyword>
<feature type="binding site" evidence="15">
    <location>
        <position position="414"/>
    </location>
    <ligand>
        <name>S-adenosyl-L-methionine</name>
        <dbReference type="ChEBI" id="CHEBI:59789"/>
    </ligand>
</feature>
<feature type="binding site" evidence="15">
    <location>
        <begin position="22"/>
        <end position="23"/>
    </location>
    <ligand>
        <name>NAD(+)</name>
        <dbReference type="ChEBI" id="CHEBI:57540"/>
    </ligand>
</feature>
<gene>
    <name evidence="15" type="primary">cysG</name>
    <name evidence="21" type="ORF">RED65_01565</name>
</gene>
<evidence type="ECO:0000313" key="22">
    <source>
        <dbReference type="Proteomes" id="UP000004263"/>
    </source>
</evidence>
<comment type="pathway">
    <text evidence="14 15">Cofactor biosynthesis; adenosylcobalamin biosynthesis; precorrin-2 from uroporphyrinogen III: step 1/1.</text>
</comment>
<organism evidence="21 22">
    <name type="scientific">Bermanella marisrubri</name>
    <dbReference type="NCBI Taxonomy" id="207949"/>
    <lineage>
        <taxon>Bacteria</taxon>
        <taxon>Pseudomonadati</taxon>
        <taxon>Pseudomonadota</taxon>
        <taxon>Gammaproteobacteria</taxon>
        <taxon>Oceanospirillales</taxon>
        <taxon>Oceanospirillaceae</taxon>
        <taxon>Bermanella</taxon>
    </lineage>
</organism>
<keyword evidence="4 15" id="KW-0489">Methyltransferase</keyword>
<dbReference type="Pfam" id="PF14824">
    <property type="entry name" value="Sirohm_synth_M"/>
    <property type="match status" value="1"/>
</dbReference>
<dbReference type="Gene3D" id="1.10.8.210">
    <property type="entry name" value="Sirohaem synthase, dimerisation domain"/>
    <property type="match status" value="1"/>
</dbReference>
<keyword evidence="15" id="KW-0597">Phosphoprotein</keyword>
<dbReference type="NCBIfam" id="NF007922">
    <property type="entry name" value="PRK10637.1"/>
    <property type="match status" value="1"/>
</dbReference>
<keyword evidence="7 15" id="KW-0560">Oxidoreductase</keyword>
<dbReference type="GO" id="GO:0051266">
    <property type="term" value="F:sirohydrochlorin ferrochelatase activity"/>
    <property type="evidence" value="ECO:0007669"/>
    <property type="project" value="UniProtKB-EC"/>
</dbReference>
<dbReference type="InterPro" id="IPR036291">
    <property type="entry name" value="NAD(P)-bd_dom_sf"/>
</dbReference>
<evidence type="ECO:0000256" key="16">
    <source>
        <dbReference type="PIRSR" id="PIRSR036426-1"/>
    </source>
</evidence>
<evidence type="ECO:0000256" key="17">
    <source>
        <dbReference type="RuleBase" id="RU003960"/>
    </source>
</evidence>
<dbReference type="UniPathway" id="UPA00148">
    <property type="reaction ID" value="UER00211"/>
</dbReference>
<dbReference type="Proteomes" id="UP000004263">
    <property type="component" value="Unassembled WGS sequence"/>
</dbReference>
<evidence type="ECO:0000256" key="8">
    <source>
        <dbReference type="ARBA" id="ARBA00023027"/>
    </source>
</evidence>
<dbReference type="InterPro" id="IPR035996">
    <property type="entry name" value="4pyrrol_Methylase_sf"/>
</dbReference>
<protein>
    <recommendedName>
        <fullName evidence="15">Siroheme synthase</fullName>
    </recommendedName>
    <domain>
        <recommendedName>
            <fullName evidence="15">Uroporphyrinogen-III C-methyltransferase</fullName>
            <shortName evidence="15">Urogen III methylase</shortName>
            <ecNumber evidence="15">2.1.1.107</ecNumber>
        </recommendedName>
        <alternativeName>
            <fullName evidence="15">SUMT</fullName>
        </alternativeName>
        <alternativeName>
            <fullName evidence="15">Uroporphyrinogen III methylase</fullName>
            <shortName evidence="15">UROM</shortName>
        </alternativeName>
    </domain>
    <domain>
        <recommendedName>
            <fullName evidence="15">Precorrin-2 dehydrogenase</fullName>
            <ecNumber evidence="15">1.3.1.76</ecNumber>
        </recommendedName>
    </domain>
    <domain>
        <recommendedName>
            <fullName evidence="15">Sirohydrochlorin ferrochelatase</fullName>
            <ecNumber evidence="15">4.99.1.4</ecNumber>
        </recommendedName>
    </domain>
</protein>
<evidence type="ECO:0000256" key="7">
    <source>
        <dbReference type="ARBA" id="ARBA00023002"/>
    </source>
</evidence>
<dbReference type="GO" id="GO:0009236">
    <property type="term" value="P:cobalamin biosynthetic process"/>
    <property type="evidence" value="ECO:0007669"/>
    <property type="project" value="UniProtKB-UniRule"/>
</dbReference>
<evidence type="ECO:0000256" key="10">
    <source>
        <dbReference type="ARBA" id="ARBA00023244"/>
    </source>
</evidence>
<feature type="domain" description="Siroheme synthase central" evidence="20">
    <location>
        <begin position="125"/>
        <end position="145"/>
    </location>
</feature>
<comment type="pathway">
    <text evidence="15">Cofactor biosynthesis; adenosylcobalamin biosynthesis; sirohydrochlorin from precorrin-2: step 1/1.</text>
</comment>
<dbReference type="OrthoDB" id="9815856at2"/>